<dbReference type="SUPFAM" id="SSF53448">
    <property type="entry name" value="Nucleotide-diphospho-sugar transferases"/>
    <property type="match status" value="1"/>
</dbReference>
<keyword evidence="8" id="KW-0961">Cell wall biogenesis/degradation</keyword>
<dbReference type="GO" id="GO:0016757">
    <property type="term" value="F:glycosyltransferase activity"/>
    <property type="evidence" value="ECO:0007669"/>
    <property type="project" value="UniProtKB-KW"/>
</dbReference>
<dbReference type="STRING" id="1191523.MROS_1614"/>
<dbReference type="eggNOG" id="COG1215">
    <property type="taxonomic scope" value="Bacteria"/>
</dbReference>
<dbReference type="Pfam" id="PF13641">
    <property type="entry name" value="Glyco_tranf_2_3"/>
    <property type="match status" value="1"/>
</dbReference>
<keyword evidence="2" id="KW-0328">Glycosyltransferase</keyword>
<dbReference type="PATRIC" id="fig|1191523.3.peg.1712"/>
<evidence type="ECO:0000256" key="8">
    <source>
        <dbReference type="ARBA" id="ARBA00023316"/>
    </source>
</evidence>
<gene>
    <name evidence="10" type="ordered locus">MROS_1614</name>
</gene>
<evidence type="ECO:0000256" key="2">
    <source>
        <dbReference type="ARBA" id="ARBA00022676"/>
    </source>
</evidence>
<evidence type="ECO:0000256" key="9">
    <source>
        <dbReference type="SAM" id="Phobius"/>
    </source>
</evidence>
<feature type="transmembrane region" description="Helical" evidence="9">
    <location>
        <begin position="6"/>
        <end position="31"/>
    </location>
</feature>
<dbReference type="OrthoDB" id="9806824at2"/>
<accession>I7A0T3</accession>
<dbReference type="PANTHER" id="PTHR32044:SF80">
    <property type="entry name" value="XYLOGLUCAN GLYCOSYLTRANSFERASE 2-RELATED"/>
    <property type="match status" value="1"/>
</dbReference>
<dbReference type="GO" id="GO:0071555">
    <property type="term" value="P:cell wall organization"/>
    <property type="evidence" value="ECO:0007669"/>
    <property type="project" value="UniProtKB-KW"/>
</dbReference>
<feature type="transmembrane region" description="Helical" evidence="9">
    <location>
        <begin position="308"/>
        <end position="330"/>
    </location>
</feature>
<reference evidence="10 11" key="1">
    <citation type="journal article" date="2013" name="PLoS ONE">
        <title>Genomic analysis of Melioribacter roseus, facultatively anaerobic organotrophic bacterium representing a novel deep lineage within Bacteriodetes/Chlorobi group.</title>
        <authorList>
            <person name="Kadnikov V.V."/>
            <person name="Mardanov A.V."/>
            <person name="Podosokorskaya O.A."/>
            <person name="Gavrilov S.N."/>
            <person name="Kublanov I.V."/>
            <person name="Beletsky A.V."/>
            <person name="Bonch-Osmolovskaya E.A."/>
            <person name="Ravin N.V."/>
        </authorList>
    </citation>
    <scope>NUCLEOTIDE SEQUENCE [LARGE SCALE GENOMIC DNA]</scope>
    <source>
        <strain evidence="11">JCM 17771 / P3M-2</strain>
    </source>
</reference>
<evidence type="ECO:0000256" key="1">
    <source>
        <dbReference type="ARBA" id="ARBA00004653"/>
    </source>
</evidence>
<feature type="transmembrane region" description="Helical" evidence="9">
    <location>
        <begin position="460"/>
        <end position="478"/>
    </location>
</feature>
<name>I7A0T3_MELRP</name>
<dbReference type="PANTHER" id="PTHR32044">
    <property type="entry name" value="GLUCOMANNAN 4-BETA-MANNOSYLTRANSFERASE 9"/>
    <property type="match status" value="1"/>
</dbReference>
<dbReference type="Proteomes" id="UP000009011">
    <property type="component" value="Chromosome"/>
</dbReference>
<dbReference type="FunFam" id="3.90.550.10:FF:000057">
    <property type="entry name" value="Glycosyltransferase-like protein, family 2"/>
    <property type="match status" value="1"/>
</dbReference>
<dbReference type="HOGENOM" id="CLU_012856_4_0_10"/>
<keyword evidence="3 10" id="KW-0808">Transferase</keyword>
<dbReference type="CDD" id="cd06437">
    <property type="entry name" value="CESA_CaSu_A2"/>
    <property type="match status" value="1"/>
</dbReference>
<evidence type="ECO:0000313" key="11">
    <source>
        <dbReference type="Proteomes" id="UP000009011"/>
    </source>
</evidence>
<evidence type="ECO:0000313" key="10">
    <source>
        <dbReference type="EMBL" id="AFN74848.1"/>
    </source>
</evidence>
<evidence type="ECO:0000256" key="7">
    <source>
        <dbReference type="ARBA" id="ARBA00023136"/>
    </source>
</evidence>
<dbReference type="KEGG" id="mro:MROS_1614"/>
<evidence type="ECO:0000256" key="4">
    <source>
        <dbReference type="ARBA" id="ARBA00022692"/>
    </source>
</evidence>
<organism evidence="10 11">
    <name type="scientific">Melioribacter roseus (strain DSM 23840 / JCM 17771 / VKM B-2668 / P3M-2)</name>
    <dbReference type="NCBI Taxonomy" id="1191523"/>
    <lineage>
        <taxon>Bacteria</taxon>
        <taxon>Pseudomonadati</taxon>
        <taxon>Ignavibacteriota</taxon>
        <taxon>Ignavibacteria</taxon>
        <taxon>Ignavibacteriales</taxon>
        <taxon>Melioribacteraceae</taxon>
        <taxon>Melioribacter</taxon>
    </lineage>
</organism>
<keyword evidence="4 9" id="KW-0812">Transmembrane</keyword>
<sequence>MILDEIILYAYIFSLSILLFFGSYGFIMIYYHEKYKKKMHRAKDDLPLETVTVQLPIYNEMYVVDRLINAVCSMDYPKDKLEIQVLDDSTDETVEVVAKLVEEKRKEGFDIKHIRRESREGFKAGALKEGLKTAKGKFIAIFDADFIPKKDFLKNTLRYFYDDKVGMVQTRWEHLNEDYSLLTRIQALALDGHFVIEQTVRNKAGFFINFNGTGGVWRKDCIEDAGNWEGDTLTEDLDLSYRAQLKGWKFIYLRDFTTPAELPAEMNAFKAQQFRWTKGAVETAKKILPLVWKSDIPLRLKLHSTFHLTNNIVFPFILLAGILNVPLIFIKNAGPYWSFFNIMAIFVIAFIGSFLFYMFAQKDVYSDWRKRIVLFPLFMAGSMGLALNNTRAVMEGLLNRKSEFVRTPKFKVVTKNDNPIKNKYFKSTRVQASTYVELILAVYCLIGVVASIYFMEIAALPFQLMFFTGFAGVSLMSLRQAYIKKRQLNDGL</sequence>
<dbReference type="AlphaFoldDB" id="I7A0T3"/>
<feature type="transmembrane region" description="Helical" evidence="9">
    <location>
        <begin position="336"/>
        <end position="360"/>
    </location>
</feature>
<evidence type="ECO:0000256" key="5">
    <source>
        <dbReference type="ARBA" id="ARBA00022989"/>
    </source>
</evidence>
<keyword evidence="5 9" id="KW-1133">Transmembrane helix</keyword>
<keyword evidence="11" id="KW-1185">Reference proteome</keyword>
<dbReference type="Gene3D" id="3.90.550.10">
    <property type="entry name" value="Spore Coat Polysaccharide Biosynthesis Protein SpsA, Chain A"/>
    <property type="match status" value="1"/>
</dbReference>
<dbReference type="InterPro" id="IPR029044">
    <property type="entry name" value="Nucleotide-diphossugar_trans"/>
</dbReference>
<protein>
    <submittedName>
        <fullName evidence="10">Glycosyl transferase family 2</fullName>
    </submittedName>
</protein>
<evidence type="ECO:0000256" key="3">
    <source>
        <dbReference type="ARBA" id="ARBA00022679"/>
    </source>
</evidence>
<keyword evidence="7 9" id="KW-0472">Membrane</keyword>
<proteinExistence type="predicted"/>
<comment type="subcellular location">
    <subcellularLocation>
        <location evidence="1">Golgi apparatus membrane</location>
        <topology evidence="1">Multi-pass membrane protein</topology>
    </subcellularLocation>
</comment>
<dbReference type="EMBL" id="CP003557">
    <property type="protein sequence ID" value="AFN74848.1"/>
    <property type="molecule type" value="Genomic_DNA"/>
</dbReference>
<feature type="transmembrane region" description="Helical" evidence="9">
    <location>
        <begin position="435"/>
        <end position="454"/>
    </location>
</feature>
<dbReference type="RefSeq" id="WP_014856282.1">
    <property type="nucleotide sequence ID" value="NC_018178.1"/>
</dbReference>
<evidence type="ECO:0000256" key="6">
    <source>
        <dbReference type="ARBA" id="ARBA00023034"/>
    </source>
</evidence>
<keyword evidence="6" id="KW-0333">Golgi apparatus</keyword>